<reference evidence="2 3" key="1">
    <citation type="submission" date="2019-05" db="EMBL/GenBank/DDBJ databases">
        <title>Genomes sequences of two Nocardia cyriacigeorgica environmental isolates, type strains Nocardia asteroides ATCC 19247 and Nocardia cyriacigeorgica DSM 44484.</title>
        <authorList>
            <person name="Vautrin F."/>
            <person name="Bergeron E."/>
            <person name="Dubost A."/>
            <person name="Abrouk D."/>
            <person name="Rodriguez Nava V."/>
            <person name="Pujic P."/>
        </authorList>
    </citation>
    <scope>NUCLEOTIDE SEQUENCE [LARGE SCALE GENOMIC DNA]</scope>
    <source>
        <strain evidence="2 3">EML 1456</strain>
    </source>
</reference>
<dbReference type="PANTHER" id="PTHR34821">
    <property type="entry name" value="INNER MEMBRANE PROTEIN YDCZ"/>
    <property type="match status" value="1"/>
</dbReference>
<feature type="transmembrane region" description="Helical" evidence="1">
    <location>
        <begin position="267"/>
        <end position="287"/>
    </location>
</feature>
<dbReference type="OrthoDB" id="6463253at2"/>
<proteinExistence type="predicted"/>
<organism evidence="2 3">
    <name type="scientific">Nocardia cyriacigeorgica</name>
    <dbReference type="NCBI Taxonomy" id="135487"/>
    <lineage>
        <taxon>Bacteria</taxon>
        <taxon>Bacillati</taxon>
        <taxon>Actinomycetota</taxon>
        <taxon>Actinomycetes</taxon>
        <taxon>Mycobacteriales</taxon>
        <taxon>Nocardiaceae</taxon>
        <taxon>Nocardia</taxon>
    </lineage>
</organism>
<evidence type="ECO:0000256" key="1">
    <source>
        <dbReference type="SAM" id="Phobius"/>
    </source>
</evidence>
<feature type="transmembrane region" description="Helical" evidence="1">
    <location>
        <begin position="241"/>
        <end position="260"/>
    </location>
</feature>
<dbReference type="InterPro" id="IPR006750">
    <property type="entry name" value="YdcZ"/>
</dbReference>
<comment type="caution">
    <text evidence="2">The sequence shown here is derived from an EMBL/GenBank/DDBJ whole genome shotgun (WGS) entry which is preliminary data.</text>
</comment>
<feature type="transmembrane region" description="Helical" evidence="1">
    <location>
        <begin position="138"/>
        <end position="156"/>
    </location>
</feature>
<dbReference type="Proteomes" id="UP000308349">
    <property type="component" value="Unassembled WGS sequence"/>
</dbReference>
<dbReference type="AlphaFoldDB" id="A0A5R8PKX9"/>
<dbReference type="Pfam" id="PF04657">
    <property type="entry name" value="DMT_YdcZ"/>
    <property type="match status" value="2"/>
</dbReference>
<protein>
    <submittedName>
        <fullName evidence="2">DMT family transporter</fullName>
    </submittedName>
</protein>
<keyword evidence="1" id="KW-1133">Transmembrane helix</keyword>
<feature type="transmembrane region" description="Helical" evidence="1">
    <location>
        <begin position="168"/>
        <end position="190"/>
    </location>
</feature>
<keyword evidence="1" id="KW-0812">Transmembrane</keyword>
<keyword evidence="1" id="KW-0472">Membrane</keyword>
<feature type="transmembrane region" description="Helical" evidence="1">
    <location>
        <begin position="81"/>
        <end position="100"/>
    </location>
</feature>
<evidence type="ECO:0000313" key="3">
    <source>
        <dbReference type="Proteomes" id="UP000308349"/>
    </source>
</evidence>
<dbReference type="GO" id="GO:0005886">
    <property type="term" value="C:plasma membrane"/>
    <property type="evidence" value="ECO:0007669"/>
    <property type="project" value="TreeGrafter"/>
</dbReference>
<feature type="transmembrane region" description="Helical" evidence="1">
    <location>
        <begin position="38"/>
        <end position="60"/>
    </location>
</feature>
<name>A0A5R8PKX9_9NOCA</name>
<sequence>MVHRRLGLGLGMSIGAGVAVQARINGALGERLHDGVAAAVVSFGTGLLVLAVAFVCSRTLRDGLGRVRRAVAAGELRPWQLLGGLCGAAFVASQGLTITALGVTAFTVAVVAGQLLSSLVVDRLGLAPNGRTPVTLRRIGAAALGVFAVALAGFGSSEVSGALSAPAAIAEVPPAILILVPALAGIGLAWQQAVNGRVGAVGGPFPATGINFAVGLLGLLAVEAVVVAAAGLPSELPTDPWLYLGGIIGVVFIALAVLVVRWIGVLLLGLTSVAGQLLASVALDVAIPTGAGLSITALIGCALTLLAVLLATGVPPGSRINARGSAQPQDTE</sequence>
<accession>A0A5R8PKX9</accession>
<dbReference type="EMBL" id="VBUU01000001">
    <property type="protein sequence ID" value="TLG17900.1"/>
    <property type="molecule type" value="Genomic_DNA"/>
</dbReference>
<dbReference type="RefSeq" id="WP_138454666.1">
    <property type="nucleotide sequence ID" value="NZ_VBUU01000001.1"/>
</dbReference>
<feature type="transmembrane region" description="Helical" evidence="1">
    <location>
        <begin position="106"/>
        <end position="126"/>
    </location>
</feature>
<feature type="transmembrane region" description="Helical" evidence="1">
    <location>
        <begin position="210"/>
        <end position="229"/>
    </location>
</feature>
<dbReference type="PANTHER" id="PTHR34821:SF2">
    <property type="entry name" value="INNER MEMBRANE PROTEIN YDCZ"/>
    <property type="match status" value="1"/>
</dbReference>
<feature type="transmembrane region" description="Helical" evidence="1">
    <location>
        <begin position="293"/>
        <end position="314"/>
    </location>
</feature>
<gene>
    <name evidence="2" type="ORF">FEK35_01865</name>
</gene>
<evidence type="ECO:0000313" key="2">
    <source>
        <dbReference type="EMBL" id="TLG17900.1"/>
    </source>
</evidence>